<evidence type="ECO:0000313" key="1">
    <source>
        <dbReference type="EMBL" id="TGU74141.1"/>
    </source>
</evidence>
<dbReference type="AlphaFoldDB" id="A0A4S1CKA0"/>
<evidence type="ECO:0000313" key="2">
    <source>
        <dbReference type="Proteomes" id="UP000306416"/>
    </source>
</evidence>
<comment type="caution">
    <text evidence="1">The sequence shown here is derived from an EMBL/GenBank/DDBJ whole genome shotgun (WGS) entry which is preliminary data.</text>
</comment>
<reference evidence="1 2" key="1">
    <citation type="submission" date="2019-04" db="EMBL/GenBank/DDBJ databases">
        <title>Geobacter oryzae sp. nov., ferric-reducing bacteria isolated from paddy soil.</title>
        <authorList>
            <person name="Xu Z."/>
            <person name="Masuda Y."/>
            <person name="Itoh H."/>
            <person name="Senoo K."/>
        </authorList>
    </citation>
    <scope>NUCLEOTIDE SEQUENCE [LARGE SCALE GENOMIC DNA]</scope>
    <source>
        <strain evidence="1 2">Red111</strain>
    </source>
</reference>
<dbReference type="RefSeq" id="WP_135868479.1">
    <property type="nucleotide sequence ID" value="NZ_SRSC01000001.1"/>
</dbReference>
<dbReference type="EMBL" id="SRSC01000001">
    <property type="protein sequence ID" value="TGU74141.1"/>
    <property type="molecule type" value="Genomic_DNA"/>
</dbReference>
<accession>A0A4S1CKA0</accession>
<keyword evidence="2" id="KW-1185">Reference proteome</keyword>
<organism evidence="1 2">
    <name type="scientific">Geomonas terrae</name>
    <dbReference type="NCBI Taxonomy" id="2562681"/>
    <lineage>
        <taxon>Bacteria</taxon>
        <taxon>Pseudomonadati</taxon>
        <taxon>Thermodesulfobacteriota</taxon>
        <taxon>Desulfuromonadia</taxon>
        <taxon>Geobacterales</taxon>
        <taxon>Geobacteraceae</taxon>
        <taxon>Geomonas</taxon>
    </lineage>
</organism>
<proteinExistence type="predicted"/>
<dbReference type="Proteomes" id="UP000306416">
    <property type="component" value="Unassembled WGS sequence"/>
</dbReference>
<name>A0A4S1CKA0_9BACT</name>
<sequence length="388" mass="43550">MNGRRLALCGAEVSLPQPIFLVIEDVGWWQGYDGSTQNEPFRNGFCRRHCLDDYRALTRLAKRLSMRVAIGLVLGEWDRTNFLKDVPGATWMGKSWDNRINQGSWLAETAQYLKDHRQFIEIALHGICHEFWQDGQMLRTEFHDASGQMRPAALVRHHLEAYANLLSQNGLGDYPRLFIPPALHHSFGNGQASMQAILESFGINFVTTRFGKTRFHTEPQHPRIAWECGVGLIERGLSPANWDVAAAPPLLGDDNPILALHWANILHPDPEHNDEIVDAWADILIEKGAGLDFMLAEELAACWSQAAAYYLADFREESNSVVIDLGAVPKLPCFTGVIAIKIRDEESKRWHFRGAKVVGQTTGDDAVTTISLLPEPRSTKIEVYCLGD</sequence>
<gene>
    <name evidence="1" type="ORF">E4633_01345</name>
</gene>
<protein>
    <submittedName>
        <fullName evidence="1">Uncharacterized protein</fullName>
    </submittedName>
</protein>